<keyword evidence="3" id="KW-1185">Reference proteome</keyword>
<dbReference type="EMBL" id="CAXKWB010015423">
    <property type="protein sequence ID" value="CAL4113768.1"/>
    <property type="molecule type" value="Genomic_DNA"/>
</dbReference>
<dbReference type="InterPro" id="IPR025714">
    <property type="entry name" value="Methyltranfer_dom"/>
</dbReference>
<reference evidence="2 3" key="1">
    <citation type="submission" date="2024-05" db="EMBL/GenBank/DDBJ databases">
        <authorList>
            <person name="Wallberg A."/>
        </authorList>
    </citation>
    <scope>NUCLEOTIDE SEQUENCE [LARGE SCALE GENOMIC DNA]</scope>
</reference>
<organism evidence="2 3">
    <name type="scientific">Meganyctiphanes norvegica</name>
    <name type="common">Northern krill</name>
    <name type="synonym">Thysanopoda norvegica</name>
    <dbReference type="NCBI Taxonomy" id="48144"/>
    <lineage>
        <taxon>Eukaryota</taxon>
        <taxon>Metazoa</taxon>
        <taxon>Ecdysozoa</taxon>
        <taxon>Arthropoda</taxon>
        <taxon>Crustacea</taxon>
        <taxon>Multicrustacea</taxon>
        <taxon>Malacostraca</taxon>
        <taxon>Eumalacostraca</taxon>
        <taxon>Eucarida</taxon>
        <taxon>Euphausiacea</taxon>
        <taxon>Euphausiidae</taxon>
        <taxon>Meganyctiphanes</taxon>
    </lineage>
</organism>
<sequence>MTMDTPRCCWFPRVVRRWARHSLLLVLLTFVAQHAIWASINSDLREFQYVIDEPHSILDRIYNMDSTWNQSDISDKRNADSKEIGGIEGSLTQLLTSLTQPTRRCRKMVQLGGLHCKGLPDGSKKVCLDYIVYPGRDFCLGYSFGVGNDLTFDRDMANFGCLVFAFDQDKTHIKYPRSQEGVVLVKIRLGTKRLIANEKQVDGSLFKYIYRPMDDIQRYLKHSDVTLDYLKMDIEGDEWAVFTDSVFKTDILQRTKQLALEFHLNDLNSAANKTEHQRQDGIKKYQSVIDGLGERGFELVWFEPNFKLPFTNTIGDRTFHIFGEMLWVNANWKKPQVIPKVLEKKKAKGITRRTPDMSDIGWSWVGLRPISVESIIGSNKLDNISFD</sequence>
<feature type="domain" description="Methyltransferase" evidence="1">
    <location>
        <begin position="99"/>
        <end position="271"/>
    </location>
</feature>
<evidence type="ECO:0000259" key="1">
    <source>
        <dbReference type="Pfam" id="PF13383"/>
    </source>
</evidence>
<evidence type="ECO:0000313" key="2">
    <source>
        <dbReference type="EMBL" id="CAL4113768.1"/>
    </source>
</evidence>
<accession>A0AAV2R6L4</accession>
<comment type="caution">
    <text evidence="2">The sequence shown here is derived from an EMBL/GenBank/DDBJ whole genome shotgun (WGS) entry which is preliminary data.</text>
</comment>
<evidence type="ECO:0000313" key="3">
    <source>
        <dbReference type="Proteomes" id="UP001497623"/>
    </source>
</evidence>
<dbReference type="AlphaFoldDB" id="A0AAV2R6L4"/>
<dbReference type="InterPro" id="IPR026913">
    <property type="entry name" value="METTL24"/>
</dbReference>
<dbReference type="Pfam" id="PF13383">
    <property type="entry name" value="Methyltransf_22"/>
    <property type="match status" value="1"/>
</dbReference>
<dbReference type="PANTHER" id="PTHR32026:SF10">
    <property type="entry name" value="METHYLTRANSFERASE-LIKE PROTEIN 24-RELATED"/>
    <property type="match status" value="1"/>
</dbReference>
<dbReference type="Proteomes" id="UP001497623">
    <property type="component" value="Unassembled WGS sequence"/>
</dbReference>
<dbReference type="PANTHER" id="PTHR32026">
    <property type="entry name" value="METHYLTRANSFERASE-LIKE PROTEIN 24"/>
    <property type="match status" value="1"/>
</dbReference>
<protein>
    <recommendedName>
        <fullName evidence="1">Methyltransferase domain-containing protein</fullName>
    </recommendedName>
</protein>
<gene>
    <name evidence="2" type="ORF">MNOR_LOCUS20190</name>
</gene>
<proteinExistence type="predicted"/>
<name>A0AAV2R6L4_MEGNR</name>